<reference evidence="3" key="1">
    <citation type="submission" date="2017-02" db="UniProtKB">
        <authorList>
            <consortium name="WormBaseParasite"/>
        </authorList>
    </citation>
    <scope>IDENTIFICATION</scope>
</reference>
<sequence length="352" mass="38645">MAENIKLNVKEEEEEEEEEDEGSVIDIRHRRFVYKVRSVQAPDHPATSFHMTPQNTSSPSANSSDVMKMEDASSMAQTTDSNEYFDNESLLPRNAELLALSAISDTQQNSMPLIAYDETKQFPSFETDPNMLKYGNEHHSEQIRNNFNEPIQPLNAPYEGQFSDGTTSHGKRIIMGLTNDGQVIVVGLSMPINKKLSNIDGRNIPTQLNASLSMSQISEGLNEQQQHQQQQQHEGVKRAASSNKIVTGLTAHGDLIIANIADNCPRVATHQVSVIMGLTSSGQIICGGCACDTILGSVQTQCEKIIESDEHHAAVLSIIGNLTAESEKVVIGLANSNFKNVCNGSLFRRDSF</sequence>
<evidence type="ECO:0000313" key="2">
    <source>
        <dbReference type="Proteomes" id="UP000050640"/>
    </source>
</evidence>
<keyword evidence="2" id="KW-1185">Reference proteome</keyword>
<dbReference type="Proteomes" id="UP000050640">
    <property type="component" value="Unplaced"/>
</dbReference>
<dbReference type="AlphaFoldDB" id="A0A0R3S5Z8"/>
<feature type="region of interest" description="Disordered" evidence="1">
    <location>
        <begin position="1"/>
        <end position="25"/>
    </location>
</feature>
<evidence type="ECO:0000256" key="1">
    <source>
        <dbReference type="SAM" id="MobiDB-lite"/>
    </source>
</evidence>
<dbReference type="WBParaSite" id="EEL_0001022001-mRNA-1">
    <property type="protein sequence ID" value="EEL_0001022001-mRNA-1"/>
    <property type="gene ID" value="EEL_0001022001"/>
</dbReference>
<feature type="region of interest" description="Disordered" evidence="1">
    <location>
        <begin position="43"/>
        <end position="70"/>
    </location>
</feature>
<name>A0A0R3S5Z8_9BILA</name>
<feature type="compositionally biased region" description="Polar residues" evidence="1">
    <location>
        <begin position="49"/>
        <end position="65"/>
    </location>
</feature>
<proteinExistence type="predicted"/>
<organism evidence="2 3">
    <name type="scientific">Elaeophora elaphi</name>
    <dbReference type="NCBI Taxonomy" id="1147741"/>
    <lineage>
        <taxon>Eukaryota</taxon>
        <taxon>Metazoa</taxon>
        <taxon>Ecdysozoa</taxon>
        <taxon>Nematoda</taxon>
        <taxon>Chromadorea</taxon>
        <taxon>Rhabditida</taxon>
        <taxon>Spirurina</taxon>
        <taxon>Spiruromorpha</taxon>
        <taxon>Filarioidea</taxon>
        <taxon>Onchocercidae</taxon>
        <taxon>Elaeophora</taxon>
    </lineage>
</organism>
<feature type="region of interest" description="Disordered" evidence="1">
    <location>
        <begin position="218"/>
        <end position="239"/>
    </location>
</feature>
<protein>
    <submittedName>
        <fullName evidence="3">AT-hook motif nuclear-localized protein</fullName>
    </submittedName>
</protein>
<accession>A0A0R3S5Z8</accession>
<feature type="compositionally biased region" description="Low complexity" evidence="1">
    <location>
        <begin position="224"/>
        <end position="233"/>
    </location>
</feature>
<evidence type="ECO:0000313" key="3">
    <source>
        <dbReference type="WBParaSite" id="EEL_0001022001-mRNA-1"/>
    </source>
</evidence>
<feature type="compositionally biased region" description="Acidic residues" evidence="1">
    <location>
        <begin position="11"/>
        <end position="23"/>
    </location>
</feature>